<evidence type="ECO:0000313" key="4">
    <source>
        <dbReference type="Proteomes" id="UP000245762"/>
    </source>
</evidence>
<name>A0A316L6Y5_9FLAO</name>
<proteinExistence type="predicted"/>
<dbReference type="PANTHER" id="PTHR37299">
    <property type="entry name" value="TRANSCRIPTIONAL REGULATOR-RELATED"/>
    <property type="match status" value="1"/>
</dbReference>
<evidence type="ECO:0000313" key="3">
    <source>
        <dbReference type="EMBL" id="PWL40063.1"/>
    </source>
</evidence>
<evidence type="ECO:0000256" key="1">
    <source>
        <dbReference type="SAM" id="Phobius"/>
    </source>
</evidence>
<feature type="transmembrane region" description="Helical" evidence="1">
    <location>
        <begin position="6"/>
        <end position="32"/>
    </location>
</feature>
<keyword evidence="1" id="KW-0472">Membrane</keyword>
<dbReference type="AlphaFoldDB" id="A0A316L6Y5"/>
<dbReference type="Gene3D" id="2.40.50.1020">
    <property type="entry name" value="LytTr DNA-binding domain"/>
    <property type="match status" value="1"/>
</dbReference>
<dbReference type="Pfam" id="PF04397">
    <property type="entry name" value="LytTR"/>
    <property type="match status" value="1"/>
</dbReference>
<keyword evidence="4" id="KW-1185">Reference proteome</keyword>
<evidence type="ECO:0000259" key="2">
    <source>
        <dbReference type="PROSITE" id="PS50930"/>
    </source>
</evidence>
<organism evidence="3 4">
    <name type="scientific">Flagellimonas aquimarina</name>
    <dbReference type="NCBI Taxonomy" id="2201895"/>
    <lineage>
        <taxon>Bacteria</taxon>
        <taxon>Pseudomonadati</taxon>
        <taxon>Bacteroidota</taxon>
        <taxon>Flavobacteriia</taxon>
        <taxon>Flavobacteriales</taxon>
        <taxon>Flavobacteriaceae</taxon>
        <taxon>Flagellimonas</taxon>
    </lineage>
</organism>
<keyword evidence="1" id="KW-1133">Transmembrane helix</keyword>
<feature type="transmembrane region" description="Helical" evidence="1">
    <location>
        <begin position="44"/>
        <end position="67"/>
    </location>
</feature>
<dbReference type="RefSeq" id="WP_109660538.1">
    <property type="nucleotide sequence ID" value="NZ_QGEG01000001.1"/>
</dbReference>
<dbReference type="PANTHER" id="PTHR37299:SF1">
    <property type="entry name" value="STAGE 0 SPORULATION PROTEIN A HOMOLOG"/>
    <property type="match status" value="1"/>
</dbReference>
<protein>
    <recommendedName>
        <fullName evidence="2">HTH LytTR-type domain-containing protein</fullName>
    </recommendedName>
</protein>
<feature type="transmembrane region" description="Helical" evidence="1">
    <location>
        <begin position="79"/>
        <end position="105"/>
    </location>
</feature>
<gene>
    <name evidence="3" type="ORF">DKG77_04350</name>
</gene>
<accession>A0A316L6Y5</accession>
<comment type="caution">
    <text evidence="3">The sequence shown here is derived from an EMBL/GenBank/DDBJ whole genome shotgun (WGS) entry which is preliminary data.</text>
</comment>
<dbReference type="InterPro" id="IPR046947">
    <property type="entry name" value="LytR-like"/>
</dbReference>
<dbReference type="Proteomes" id="UP000245762">
    <property type="component" value="Unassembled WGS sequence"/>
</dbReference>
<keyword evidence="1" id="KW-0812">Transmembrane</keyword>
<dbReference type="GO" id="GO:0000156">
    <property type="term" value="F:phosphorelay response regulator activity"/>
    <property type="evidence" value="ECO:0007669"/>
    <property type="project" value="InterPro"/>
</dbReference>
<reference evidence="3 4" key="1">
    <citation type="submission" date="2018-05" db="EMBL/GenBank/DDBJ databases">
        <title>Complete genome sequence of Flagellimonas aquimarina ECD12 isolated from seaweed Ecklonia cava.</title>
        <authorList>
            <person name="Choi S."/>
            <person name="Seong C."/>
        </authorList>
    </citation>
    <scope>NUCLEOTIDE SEQUENCE [LARGE SCALE GENOMIC DNA]</scope>
    <source>
        <strain evidence="3 4">ECD12</strain>
    </source>
</reference>
<dbReference type="PROSITE" id="PS50930">
    <property type="entry name" value="HTH_LYTTR"/>
    <property type="match status" value="1"/>
</dbReference>
<dbReference type="InterPro" id="IPR007492">
    <property type="entry name" value="LytTR_DNA-bd_dom"/>
</dbReference>
<dbReference type="SMART" id="SM00850">
    <property type="entry name" value="LytTR"/>
    <property type="match status" value="1"/>
</dbReference>
<feature type="domain" description="HTH LytTR-type" evidence="2">
    <location>
        <begin position="123"/>
        <end position="194"/>
    </location>
</feature>
<sequence>MSEEGYLASFYLEFILLPIRILAVYLTIYFLLPRYLLKRKFTEFFVGYGITVILGGIFQRVFIHLFYEELLLNDSSSGLFSIMMLVRAIILINTTVLLILGVKLFQLWAIEHEKNQNLESDILEIRSNRKTHRVPLRNILFVEGLGNYVTYHLEDKSKITSYGSIKGTLQQLPDNFRRVHKSYIVNKLHIKSYDAMSIDIQDNNIPRGKSIADEVLLN</sequence>
<dbReference type="EMBL" id="QGEG01000001">
    <property type="protein sequence ID" value="PWL40063.1"/>
    <property type="molecule type" value="Genomic_DNA"/>
</dbReference>
<dbReference type="GO" id="GO:0003677">
    <property type="term" value="F:DNA binding"/>
    <property type="evidence" value="ECO:0007669"/>
    <property type="project" value="InterPro"/>
</dbReference>